<feature type="domain" description="Fibronectin type-III" evidence="7">
    <location>
        <begin position="672"/>
        <end position="772"/>
    </location>
</feature>
<dbReference type="EMBL" id="JARQWQ010000021">
    <property type="protein sequence ID" value="KAK2564791.1"/>
    <property type="molecule type" value="Genomic_DNA"/>
</dbReference>
<dbReference type="SUPFAM" id="SSF49265">
    <property type="entry name" value="Fibronectin type III"/>
    <property type="match status" value="1"/>
</dbReference>
<dbReference type="Pfam" id="PF13895">
    <property type="entry name" value="Ig_2"/>
    <property type="match status" value="1"/>
</dbReference>
<keyword evidence="2" id="KW-0677">Repeat</keyword>
<dbReference type="SUPFAM" id="SSF48726">
    <property type="entry name" value="Immunoglobulin"/>
    <property type="match status" value="6"/>
</dbReference>
<accession>A0AAD9QP05</accession>
<keyword evidence="5" id="KW-1133">Transmembrane helix</keyword>
<dbReference type="FunFam" id="2.60.40.10:FF:000032">
    <property type="entry name" value="palladin isoform X1"/>
    <property type="match status" value="1"/>
</dbReference>
<keyword evidence="3" id="KW-1015">Disulfide bond</keyword>
<dbReference type="InterPro" id="IPR013098">
    <property type="entry name" value="Ig_I-set"/>
</dbReference>
<dbReference type="PROSITE" id="PS50835">
    <property type="entry name" value="IG_LIKE"/>
    <property type="match status" value="6"/>
</dbReference>
<dbReference type="CDD" id="cd00063">
    <property type="entry name" value="FN3"/>
    <property type="match status" value="1"/>
</dbReference>
<comment type="caution">
    <text evidence="8">The sequence shown here is derived from an EMBL/GenBank/DDBJ whole genome shotgun (WGS) entry which is preliminary data.</text>
</comment>
<reference evidence="8" key="1">
    <citation type="journal article" date="2023" name="G3 (Bethesda)">
        <title>Whole genome assembly and annotation of the endangered Caribbean coral Acropora cervicornis.</title>
        <authorList>
            <person name="Selwyn J.D."/>
            <person name="Vollmer S.V."/>
        </authorList>
    </citation>
    <scope>NUCLEOTIDE SEQUENCE</scope>
    <source>
        <strain evidence="8">K2</strain>
    </source>
</reference>
<keyword evidence="5" id="KW-0812">Transmembrane</keyword>
<dbReference type="SMART" id="SM00409">
    <property type="entry name" value="IG"/>
    <property type="match status" value="7"/>
</dbReference>
<dbReference type="GO" id="GO:0030424">
    <property type="term" value="C:axon"/>
    <property type="evidence" value="ECO:0007669"/>
    <property type="project" value="TreeGrafter"/>
</dbReference>
<evidence type="ECO:0000259" key="7">
    <source>
        <dbReference type="PROSITE" id="PS50853"/>
    </source>
</evidence>
<dbReference type="InterPro" id="IPR003598">
    <property type="entry name" value="Ig_sub2"/>
</dbReference>
<keyword evidence="9" id="KW-1185">Reference proteome</keyword>
<evidence type="ECO:0000259" key="6">
    <source>
        <dbReference type="PROSITE" id="PS50835"/>
    </source>
</evidence>
<dbReference type="Pfam" id="PF13927">
    <property type="entry name" value="Ig_3"/>
    <property type="match status" value="4"/>
</dbReference>
<proteinExistence type="predicted"/>
<dbReference type="GO" id="GO:0050808">
    <property type="term" value="P:synapse organization"/>
    <property type="evidence" value="ECO:0007669"/>
    <property type="project" value="TreeGrafter"/>
</dbReference>
<feature type="transmembrane region" description="Helical" evidence="5">
    <location>
        <begin position="7"/>
        <end position="29"/>
    </location>
</feature>
<dbReference type="InterPro" id="IPR007110">
    <property type="entry name" value="Ig-like_dom"/>
</dbReference>
<keyword evidence="5" id="KW-0472">Membrane</keyword>
<evidence type="ECO:0000256" key="4">
    <source>
        <dbReference type="ARBA" id="ARBA00023319"/>
    </source>
</evidence>
<dbReference type="InterPro" id="IPR003599">
    <property type="entry name" value="Ig_sub"/>
</dbReference>
<feature type="domain" description="Ig-like" evidence="6">
    <location>
        <begin position="235"/>
        <end position="316"/>
    </location>
</feature>
<evidence type="ECO:0000256" key="1">
    <source>
        <dbReference type="ARBA" id="ARBA00022729"/>
    </source>
</evidence>
<gene>
    <name evidence="8" type="ORF">P5673_011479</name>
</gene>
<dbReference type="Pfam" id="PF07679">
    <property type="entry name" value="I-set"/>
    <property type="match status" value="1"/>
</dbReference>
<dbReference type="InterPro" id="IPR013783">
    <property type="entry name" value="Ig-like_fold"/>
</dbReference>
<dbReference type="InterPro" id="IPR036179">
    <property type="entry name" value="Ig-like_dom_sf"/>
</dbReference>
<evidence type="ECO:0000256" key="5">
    <source>
        <dbReference type="SAM" id="Phobius"/>
    </source>
</evidence>
<dbReference type="GO" id="GO:0043025">
    <property type="term" value="C:neuronal cell body"/>
    <property type="evidence" value="ECO:0007669"/>
    <property type="project" value="TreeGrafter"/>
</dbReference>
<dbReference type="AlphaFoldDB" id="A0AAD9QP05"/>
<organism evidence="8 9">
    <name type="scientific">Acropora cervicornis</name>
    <name type="common">Staghorn coral</name>
    <dbReference type="NCBI Taxonomy" id="6130"/>
    <lineage>
        <taxon>Eukaryota</taxon>
        <taxon>Metazoa</taxon>
        <taxon>Cnidaria</taxon>
        <taxon>Anthozoa</taxon>
        <taxon>Hexacorallia</taxon>
        <taxon>Scleractinia</taxon>
        <taxon>Astrocoeniina</taxon>
        <taxon>Acroporidae</taxon>
        <taxon>Acropora</taxon>
    </lineage>
</organism>
<dbReference type="InterPro" id="IPR003961">
    <property type="entry name" value="FN3_dom"/>
</dbReference>
<feature type="domain" description="Ig-like" evidence="6">
    <location>
        <begin position="409"/>
        <end position="492"/>
    </location>
</feature>
<name>A0AAD9QP05_ACRCE</name>
<dbReference type="Proteomes" id="UP001249851">
    <property type="component" value="Unassembled WGS sequence"/>
</dbReference>
<keyword evidence="4" id="KW-0393">Immunoglobulin domain</keyword>
<protein>
    <submittedName>
        <fullName evidence="8">Hemicentin-2</fullName>
    </submittedName>
</protein>
<feature type="domain" description="Ig-like" evidence="6">
    <location>
        <begin position="497"/>
        <end position="579"/>
    </location>
</feature>
<evidence type="ECO:0000313" key="8">
    <source>
        <dbReference type="EMBL" id="KAK2564791.1"/>
    </source>
</evidence>
<dbReference type="InterPro" id="IPR036116">
    <property type="entry name" value="FN3_sf"/>
</dbReference>
<reference evidence="8" key="2">
    <citation type="journal article" date="2023" name="Science">
        <title>Genomic signatures of disease resistance in endangered staghorn corals.</title>
        <authorList>
            <person name="Vollmer S.V."/>
            <person name="Selwyn J.D."/>
            <person name="Despard B.A."/>
            <person name="Roesel C.L."/>
        </authorList>
    </citation>
    <scope>NUCLEOTIDE SEQUENCE</scope>
    <source>
        <strain evidence="8">K2</strain>
    </source>
</reference>
<keyword evidence="1" id="KW-0732">Signal</keyword>
<dbReference type="PANTHER" id="PTHR45080:SF8">
    <property type="entry name" value="IG-LIKE DOMAIN-CONTAINING PROTEIN"/>
    <property type="match status" value="1"/>
</dbReference>
<dbReference type="CDD" id="cd00096">
    <property type="entry name" value="Ig"/>
    <property type="match status" value="1"/>
</dbReference>
<dbReference type="GO" id="GO:0005886">
    <property type="term" value="C:plasma membrane"/>
    <property type="evidence" value="ECO:0007669"/>
    <property type="project" value="TreeGrafter"/>
</dbReference>
<sequence>MGTLKSYTFLGVTWSCCIYFFSIELIPMLSAQLVNWSQTPNNPTIGIVGENVTLKWKYSLNLVAGDTFDYFVIRRFAPSRFDFDDIVKYGIDGTVVVYNRFKGRFTLGKSATPELLLIKAKDTDETRYCCKVYSKNDNAQNCVLLKILVRPNITSISSDQTSNETDDLKLSCHATGTPSPRIAWSRPGNKEWRETNSPLLLKNISRYQDGEYVCTAMNNAGNSTASVMVTVNYPPSIFPAAKGYNFTEGYDIKLECRSDGRPSPTVTWRKNGGYPLIKFKAGERLVIVNASRSDAGDYLCTAENGIGNVQASAEINVNVFFAPSIDSEVLNQTLNETQDMRVVCIASGNPQPVITWSKAPSSKSLSSIDGVLTARNVSKTDSGVYQCRASNEIGNDAIVTFSLGVNYKPNETKLTYESKNKFVVVEDTVIFACSADSFPPSKLELRFNNKILGYFYNGRFSLHRVNTSNEGVYECIARNMLGTGVSPRVSLTVYVSPTIDYISQNATVNETEDVTLFCNASGKPAPSVTWSYLGNTVEMSPVKNKTLLLRKASRGQTGRFRCTAQNGNGNPAVVYVNVAVNYKPEMKTKPFKAVRSWINHHTLITCKAQGFPVPEITWSRKGNVESSTEFQTRDSTLSFTPREAGDFGAYVCTARNLLGIAKQEFVIQELYAPEAPEIQRIDVDRKNNMEIHWKVMATFQYSPVLDYLVQIRKKSEPNQWMNCTKITVREGSMMCVMNNLEAKMVYIVRMSARNVVGYGNFTVREVLTNEDQAGGTSQNNGRVTQVTQTMAMIATKIPNSAPEIIKLGDDRQAAHAGLAALRQNQGDHYCLRKGNAKDRW</sequence>
<feature type="domain" description="Ig-like" evidence="6">
    <location>
        <begin position="584"/>
        <end position="668"/>
    </location>
</feature>
<dbReference type="SMART" id="SM00408">
    <property type="entry name" value="IGc2"/>
    <property type="match status" value="6"/>
</dbReference>
<dbReference type="PANTHER" id="PTHR45080">
    <property type="entry name" value="CONTACTIN 5"/>
    <property type="match status" value="1"/>
</dbReference>
<feature type="domain" description="Ig-like" evidence="6">
    <location>
        <begin position="323"/>
        <end position="400"/>
    </location>
</feature>
<dbReference type="PROSITE" id="PS50853">
    <property type="entry name" value="FN3"/>
    <property type="match status" value="1"/>
</dbReference>
<evidence type="ECO:0000256" key="3">
    <source>
        <dbReference type="ARBA" id="ARBA00023157"/>
    </source>
</evidence>
<feature type="domain" description="Ig-like" evidence="6">
    <location>
        <begin position="151"/>
        <end position="230"/>
    </location>
</feature>
<dbReference type="Gene3D" id="2.60.40.10">
    <property type="entry name" value="Immunoglobulins"/>
    <property type="match status" value="8"/>
</dbReference>
<evidence type="ECO:0000313" key="9">
    <source>
        <dbReference type="Proteomes" id="UP001249851"/>
    </source>
</evidence>
<dbReference type="GO" id="GO:0008046">
    <property type="term" value="F:axon guidance receptor activity"/>
    <property type="evidence" value="ECO:0007669"/>
    <property type="project" value="TreeGrafter"/>
</dbReference>
<dbReference type="InterPro" id="IPR050958">
    <property type="entry name" value="Cell_Adh-Cytoskel_Orgn"/>
</dbReference>
<evidence type="ECO:0000256" key="2">
    <source>
        <dbReference type="ARBA" id="ARBA00022737"/>
    </source>
</evidence>
<dbReference type="GO" id="GO:0007156">
    <property type="term" value="P:homophilic cell adhesion via plasma membrane adhesion molecules"/>
    <property type="evidence" value="ECO:0007669"/>
    <property type="project" value="TreeGrafter"/>
</dbReference>